<keyword evidence="5" id="KW-1185">Reference proteome</keyword>
<feature type="compositionally biased region" description="Polar residues" evidence="2">
    <location>
        <begin position="15"/>
        <end position="35"/>
    </location>
</feature>
<evidence type="ECO:0000259" key="3">
    <source>
        <dbReference type="Pfam" id="PF07001"/>
    </source>
</evidence>
<gene>
    <name evidence="4" type="ORF">HK097_002955</name>
</gene>
<keyword evidence="1" id="KW-0597">Phosphoprotein</keyword>
<dbReference type="Pfam" id="PF07001">
    <property type="entry name" value="BAT2_N"/>
    <property type="match status" value="1"/>
</dbReference>
<feature type="region of interest" description="Disordered" evidence="2">
    <location>
        <begin position="322"/>
        <end position="370"/>
    </location>
</feature>
<evidence type="ECO:0000256" key="2">
    <source>
        <dbReference type="SAM" id="MobiDB-lite"/>
    </source>
</evidence>
<feature type="region of interest" description="Disordered" evidence="2">
    <location>
        <begin position="1"/>
        <end position="246"/>
    </location>
</feature>
<dbReference type="EMBL" id="JADGJD010001672">
    <property type="protein sequence ID" value="KAJ3039056.1"/>
    <property type="molecule type" value="Genomic_DNA"/>
</dbReference>
<dbReference type="AlphaFoldDB" id="A0AAD5S465"/>
<evidence type="ECO:0000313" key="5">
    <source>
        <dbReference type="Proteomes" id="UP001212841"/>
    </source>
</evidence>
<feature type="non-terminal residue" evidence="4">
    <location>
        <position position="370"/>
    </location>
</feature>
<feature type="domain" description="BAT2 N-terminal" evidence="3">
    <location>
        <begin position="32"/>
        <end position="179"/>
    </location>
</feature>
<dbReference type="InterPro" id="IPR009738">
    <property type="entry name" value="BAT2_N"/>
</dbReference>
<feature type="compositionally biased region" description="Polar residues" evidence="2">
    <location>
        <begin position="177"/>
        <end position="187"/>
    </location>
</feature>
<protein>
    <recommendedName>
        <fullName evidence="3">BAT2 N-terminal domain-containing protein</fullName>
    </recommendedName>
</protein>
<reference evidence="4" key="1">
    <citation type="submission" date="2020-05" db="EMBL/GenBank/DDBJ databases">
        <title>Phylogenomic resolution of chytrid fungi.</title>
        <authorList>
            <person name="Stajich J.E."/>
            <person name="Amses K."/>
            <person name="Simmons R."/>
            <person name="Seto K."/>
            <person name="Myers J."/>
            <person name="Bonds A."/>
            <person name="Quandt C.A."/>
            <person name="Barry K."/>
            <person name="Liu P."/>
            <person name="Grigoriev I."/>
            <person name="Longcore J.E."/>
            <person name="James T.Y."/>
        </authorList>
    </citation>
    <scope>NUCLEOTIDE SEQUENCE</scope>
    <source>
        <strain evidence="4">JEL0318</strain>
    </source>
</reference>
<feature type="compositionally biased region" description="Polar residues" evidence="2">
    <location>
        <begin position="88"/>
        <end position="106"/>
    </location>
</feature>
<sequence>MSSNGRFAQGGSKAYSKSNTRGGSQLSGNARTGTQALGAGVHSRPRLQSSFVSAPSPVDLPSLRHENAGLDPNINIVPAGGKGWGISRDSTTRTSESANQSSSTNGPPLPSKPPARTWGTSSPTPAAPSPDFPTAAEAAKSEKDKANALKAGKNGNEAGSLRKTLSNEALRNGVGSAASSGKQTSVSPTPAPATATHRPETPKPAPKLLEPPPPPPKSAWGAVSSKIRETTPDNIKDHAWVDEENEEMDFSKVPVFQDGVDGVKVVEDTKRSQQQEPSIALKRSSSPQHVQDSKSEATLVAKEPAAKVPFVQHVHHVHRQKDLPFAADSREFPNFQEASAWGRRRPSTDVYEGNRRPNGYHHHRPYPEER</sequence>
<proteinExistence type="predicted"/>
<feature type="compositionally biased region" description="Polar residues" evidence="2">
    <location>
        <begin position="274"/>
        <end position="290"/>
    </location>
</feature>
<comment type="caution">
    <text evidence="4">The sequence shown here is derived from an EMBL/GenBank/DDBJ whole genome shotgun (WGS) entry which is preliminary data.</text>
</comment>
<name>A0AAD5S465_9FUNG</name>
<feature type="compositionally biased region" description="Basic and acidic residues" evidence="2">
    <location>
        <begin position="226"/>
        <end position="241"/>
    </location>
</feature>
<feature type="compositionally biased region" description="Pro residues" evidence="2">
    <location>
        <begin position="202"/>
        <end position="217"/>
    </location>
</feature>
<evidence type="ECO:0000256" key="1">
    <source>
        <dbReference type="ARBA" id="ARBA00022553"/>
    </source>
</evidence>
<organism evidence="4 5">
    <name type="scientific">Rhizophlyctis rosea</name>
    <dbReference type="NCBI Taxonomy" id="64517"/>
    <lineage>
        <taxon>Eukaryota</taxon>
        <taxon>Fungi</taxon>
        <taxon>Fungi incertae sedis</taxon>
        <taxon>Chytridiomycota</taxon>
        <taxon>Chytridiomycota incertae sedis</taxon>
        <taxon>Chytridiomycetes</taxon>
        <taxon>Rhizophlyctidales</taxon>
        <taxon>Rhizophlyctidaceae</taxon>
        <taxon>Rhizophlyctis</taxon>
    </lineage>
</organism>
<accession>A0AAD5S465</accession>
<feature type="region of interest" description="Disordered" evidence="2">
    <location>
        <begin position="269"/>
        <end position="298"/>
    </location>
</feature>
<evidence type="ECO:0000313" key="4">
    <source>
        <dbReference type="EMBL" id="KAJ3039056.1"/>
    </source>
</evidence>
<dbReference type="Proteomes" id="UP001212841">
    <property type="component" value="Unassembled WGS sequence"/>
</dbReference>